<name>A0A846R0F4_9FLAO</name>
<dbReference type="Gene3D" id="2.60.40.1190">
    <property type="match status" value="1"/>
</dbReference>
<dbReference type="CDD" id="cd09620">
    <property type="entry name" value="CBM9_like_3"/>
    <property type="match status" value="1"/>
</dbReference>
<dbReference type="EMBL" id="JAATJJ010000001">
    <property type="protein sequence ID" value="NJB70349.1"/>
    <property type="molecule type" value="Genomic_DNA"/>
</dbReference>
<evidence type="ECO:0000313" key="2">
    <source>
        <dbReference type="Proteomes" id="UP000590442"/>
    </source>
</evidence>
<protein>
    <recommendedName>
        <fullName evidence="3">Carbohydrate-binding domain-containing protein</fullName>
    </recommendedName>
</protein>
<evidence type="ECO:0008006" key="3">
    <source>
        <dbReference type="Google" id="ProtNLM"/>
    </source>
</evidence>
<organism evidence="1 2">
    <name type="scientific">Saonia flava</name>
    <dbReference type="NCBI Taxonomy" id="523696"/>
    <lineage>
        <taxon>Bacteria</taxon>
        <taxon>Pseudomonadati</taxon>
        <taxon>Bacteroidota</taxon>
        <taxon>Flavobacteriia</taxon>
        <taxon>Flavobacteriales</taxon>
        <taxon>Flavobacteriaceae</taxon>
        <taxon>Saonia</taxon>
    </lineage>
</organism>
<proteinExistence type="predicted"/>
<dbReference type="RefSeq" id="WP_167961090.1">
    <property type="nucleotide sequence ID" value="NZ_JAATJJ010000001.1"/>
</dbReference>
<reference evidence="1 2" key="1">
    <citation type="submission" date="2020-03" db="EMBL/GenBank/DDBJ databases">
        <title>Genomic Encyclopedia of Type Strains, Phase IV (KMG-IV): sequencing the most valuable type-strain genomes for metagenomic binning, comparative biology and taxonomic classification.</title>
        <authorList>
            <person name="Goeker M."/>
        </authorList>
    </citation>
    <scope>NUCLEOTIDE SEQUENCE [LARGE SCALE GENOMIC DNA]</scope>
    <source>
        <strain evidence="1 2">DSM 29762</strain>
    </source>
</reference>
<keyword evidence="2" id="KW-1185">Reference proteome</keyword>
<dbReference type="Proteomes" id="UP000590442">
    <property type="component" value="Unassembled WGS sequence"/>
</dbReference>
<comment type="caution">
    <text evidence="1">The sequence shown here is derived from an EMBL/GenBank/DDBJ whole genome shotgun (WGS) entry which is preliminary data.</text>
</comment>
<accession>A0A846R0F4</accession>
<dbReference type="AlphaFoldDB" id="A0A846R0F4"/>
<evidence type="ECO:0000313" key="1">
    <source>
        <dbReference type="EMBL" id="NJB70349.1"/>
    </source>
</evidence>
<dbReference type="SUPFAM" id="SSF49344">
    <property type="entry name" value="CBD9-like"/>
    <property type="match status" value="1"/>
</dbReference>
<sequence>MKKMHLLLIILSINACKTTNGVKKISTFNGDKTMKVPVLKINKKEYTKIKDLHFKHSVGGEPVEEETLVMMKYSDKYLEVKFECRDNPRIEQNYFTKDNTKMYTQEVFEIFISNGELSNEKYIEIQINPNNALFLSKIKNTYKTDKKFSSDFIDTTTSDVSHYVEKKIEENIWKGYLRIPMEMLKYPNAISKDTYRINLYRIISNADHANKNWMNNSDNSTFACWSSTFSKNPQFHSPDHFGFLILE</sequence>
<gene>
    <name evidence="1" type="ORF">GGR42_000811</name>
</gene>